<gene>
    <name evidence="8" type="ORF">PFLG_01573</name>
</gene>
<feature type="transmembrane region" description="Helical" evidence="3">
    <location>
        <begin position="601"/>
        <end position="622"/>
    </location>
</feature>
<evidence type="ECO:0000259" key="4">
    <source>
        <dbReference type="Pfam" id="PF03011"/>
    </source>
</evidence>
<dbReference type="FunFam" id="1.20.58.830:FF:000001">
    <property type="entry name" value="Erythrocyte membrane protein 1, PfEMP1"/>
    <property type="match status" value="1"/>
</dbReference>
<keyword evidence="1" id="KW-0175">Coiled coil</keyword>
<dbReference type="Proteomes" id="UP000054566">
    <property type="component" value="Unassembled WGS sequence"/>
</dbReference>
<dbReference type="Pfam" id="PF22672">
    <property type="entry name" value="DBL_C"/>
    <property type="match status" value="1"/>
</dbReference>
<evidence type="ECO:0000259" key="6">
    <source>
        <dbReference type="Pfam" id="PF18562"/>
    </source>
</evidence>
<feature type="domain" description="Duffy-binding-like" evidence="7">
    <location>
        <begin position="131"/>
        <end position="276"/>
    </location>
</feature>
<feature type="domain" description="Cysteine-rich interdomain region 1 gamma" evidence="6">
    <location>
        <begin position="321"/>
        <end position="374"/>
    </location>
</feature>
<evidence type="ECO:0000259" key="7">
    <source>
        <dbReference type="Pfam" id="PF22672"/>
    </source>
</evidence>
<evidence type="ECO:0000259" key="5">
    <source>
        <dbReference type="Pfam" id="PF05424"/>
    </source>
</evidence>
<proteinExistence type="predicted"/>
<evidence type="ECO:0000256" key="3">
    <source>
        <dbReference type="SAM" id="Phobius"/>
    </source>
</evidence>
<feature type="domain" description="Duffy-binding-like" evidence="4">
    <location>
        <begin position="393"/>
        <end position="491"/>
    </location>
</feature>
<feature type="region of interest" description="Disordered" evidence="2">
    <location>
        <begin position="626"/>
        <end position="646"/>
    </location>
</feature>
<feature type="compositionally biased region" description="Pro residues" evidence="2">
    <location>
        <begin position="584"/>
        <end position="593"/>
    </location>
</feature>
<dbReference type="GO" id="GO:0046789">
    <property type="term" value="F:host cell surface receptor binding"/>
    <property type="evidence" value="ECO:0007669"/>
    <property type="project" value="InterPro"/>
</dbReference>
<dbReference type="Pfam" id="PF05424">
    <property type="entry name" value="Duffy_binding"/>
    <property type="match status" value="1"/>
</dbReference>
<evidence type="ECO:0000313" key="8">
    <source>
        <dbReference type="EMBL" id="KNC36887.1"/>
    </source>
</evidence>
<evidence type="ECO:0000256" key="2">
    <source>
        <dbReference type="SAM" id="MobiDB-lite"/>
    </source>
</evidence>
<feature type="compositionally biased region" description="Basic and acidic residues" evidence="2">
    <location>
        <begin position="541"/>
        <end position="553"/>
    </location>
</feature>
<feature type="region of interest" description="Disordered" evidence="2">
    <location>
        <begin position="14"/>
        <end position="35"/>
    </location>
</feature>
<dbReference type="Gene3D" id="1.20.1310.20">
    <property type="entry name" value="Duffy-antigen binding domain"/>
    <property type="match status" value="1"/>
</dbReference>
<reference evidence="9" key="2">
    <citation type="submission" date="2015-07" db="EMBL/GenBank/DDBJ databases">
        <title>The genome sequence of Plasmodium falciparum RAJ116.</title>
        <authorList>
            <consortium name="The Broad Institute Genome Sequencing Platform"/>
            <person name="Volkman S.K."/>
            <person name="Neafsey D.E."/>
            <person name="Dash A.P."/>
            <person name="Chitnis C.E."/>
            <person name="Hartl D.L."/>
            <person name="Young S.K."/>
            <person name="Kodira C.D."/>
            <person name="Zeng Q."/>
            <person name="Koehrsen M."/>
            <person name="Godfrey P."/>
            <person name="Alvarado L."/>
            <person name="Berlin A."/>
            <person name="Borenstein D."/>
            <person name="Chen Z."/>
            <person name="Engels R."/>
            <person name="Freedman E."/>
            <person name="Gellesch M."/>
            <person name="Goldberg J."/>
            <person name="Griggs A."/>
            <person name="Gujja S."/>
            <person name="Heiman D."/>
            <person name="Hepburn T."/>
            <person name="Howarth C."/>
            <person name="Jen D."/>
            <person name="Larson L."/>
            <person name="Lewis B."/>
            <person name="Mehta T."/>
            <person name="Park D."/>
            <person name="Pearson M."/>
            <person name="Roberts A."/>
            <person name="Saif S."/>
            <person name="Shea T."/>
            <person name="Shenoy N."/>
            <person name="Sisk P."/>
            <person name="Stolte C."/>
            <person name="Sykes S."/>
            <person name="Walk T."/>
            <person name="White J."/>
            <person name="Yandava C."/>
            <person name="Wirth D.F."/>
            <person name="Nusbaum C."/>
            <person name="Birren B."/>
        </authorList>
    </citation>
    <scope>NUCLEOTIDE SEQUENCE [LARGE SCALE GENOMIC DNA]</scope>
    <source>
        <strain evidence="9">RAJ116</strain>
    </source>
</reference>
<feature type="compositionally biased region" description="Basic and acidic residues" evidence="2">
    <location>
        <begin position="484"/>
        <end position="499"/>
    </location>
</feature>
<dbReference type="InterPro" id="IPR042202">
    <property type="entry name" value="Duffy-ag-bd_sf"/>
</dbReference>
<reference evidence="9" key="1">
    <citation type="submission" date="2015-07" db="EMBL/GenBank/DDBJ databases">
        <title>Annotation of Plasmodium falciparum RAJ116.</title>
        <authorList>
            <consortium name="The Broad Institute Genome Sequencing Platform"/>
            <person name="Volkman S.K."/>
            <person name="Neafsey D.E."/>
            <person name="Dash A.P."/>
            <person name="Chitnis C.E."/>
            <person name="Hartl D.L."/>
            <person name="Young S.K."/>
            <person name="Zeng Q."/>
            <person name="Koehrsen M."/>
            <person name="Alvarado L."/>
            <person name="Berlin A."/>
            <person name="Borenstein D."/>
            <person name="Chapman S.B."/>
            <person name="Chen Z."/>
            <person name="Engels R."/>
            <person name="Freedman E."/>
            <person name="Gellesch M."/>
            <person name="Goldberg J."/>
            <person name="Griggs A."/>
            <person name="Gujja S."/>
            <person name="Heilman E.R."/>
            <person name="Heiman D.I."/>
            <person name="Howarth C."/>
            <person name="Jen D."/>
            <person name="Larson L."/>
            <person name="Mehta T."/>
            <person name="Neiman D."/>
            <person name="Park D."/>
            <person name="Pearson M."/>
            <person name="Roberts A."/>
            <person name="Saif S."/>
            <person name="Shea T."/>
            <person name="Shenoy N."/>
            <person name="Sisk P."/>
            <person name="Stolte C."/>
            <person name="Sykes S."/>
            <person name="Walk T."/>
            <person name="White J."/>
            <person name="Yandava C."/>
            <person name="Haas B."/>
            <person name="Henn M.R."/>
            <person name="Nusbaum C."/>
            <person name="Birren B."/>
        </authorList>
    </citation>
    <scope>NUCLEOTIDE SEQUENCE [LARGE SCALE GENOMIC DNA]</scope>
    <source>
        <strain evidence="9">RAJ116</strain>
    </source>
</reference>
<dbReference type="Pfam" id="PF18562">
    <property type="entry name" value="CIDR1_gamma"/>
    <property type="match status" value="1"/>
</dbReference>
<feature type="region of interest" description="Disordered" evidence="2">
    <location>
        <begin position="519"/>
        <end position="600"/>
    </location>
</feature>
<dbReference type="Gene3D" id="1.20.58.830">
    <property type="match status" value="1"/>
</dbReference>
<dbReference type="GO" id="GO:0016020">
    <property type="term" value="C:membrane"/>
    <property type="evidence" value="ECO:0007669"/>
    <property type="project" value="InterPro"/>
</dbReference>
<evidence type="ECO:0000256" key="1">
    <source>
        <dbReference type="SAM" id="Coils"/>
    </source>
</evidence>
<keyword evidence="3" id="KW-1133">Transmembrane helix</keyword>
<dbReference type="AlphaFoldDB" id="A0A0L0CXB8"/>
<feature type="coiled-coil region" evidence="1">
    <location>
        <begin position="200"/>
        <end position="227"/>
    </location>
</feature>
<dbReference type="Gene3D" id="1.20.58.1930">
    <property type="match status" value="2"/>
</dbReference>
<name>A0A0L0CXB8_PLAFA</name>
<dbReference type="InterPro" id="IPR054595">
    <property type="entry name" value="DBL_C"/>
</dbReference>
<protein>
    <submittedName>
        <fullName evidence="8">Erythrocyte membrane protein 1</fullName>
    </submittedName>
</protein>
<dbReference type="Pfam" id="PF03011">
    <property type="entry name" value="PFEMP"/>
    <property type="match status" value="1"/>
</dbReference>
<dbReference type="SUPFAM" id="SSF140924">
    <property type="entry name" value="Duffy binding domain-like"/>
    <property type="match status" value="2"/>
</dbReference>
<keyword evidence="3" id="KW-0812">Transmembrane</keyword>
<dbReference type="InterPro" id="IPR004258">
    <property type="entry name" value="DBL"/>
</dbReference>
<organism evidence="8 9">
    <name type="scientific">Plasmodium falciparum RAJ116</name>
    <dbReference type="NCBI Taxonomy" id="580058"/>
    <lineage>
        <taxon>Eukaryota</taxon>
        <taxon>Sar</taxon>
        <taxon>Alveolata</taxon>
        <taxon>Apicomplexa</taxon>
        <taxon>Aconoidasida</taxon>
        <taxon>Haemosporida</taxon>
        <taxon>Plasmodiidae</taxon>
        <taxon>Plasmodium</taxon>
        <taxon>Plasmodium (Laverania)</taxon>
    </lineage>
</organism>
<keyword evidence="3" id="KW-0472">Membrane</keyword>
<dbReference type="InterPro" id="IPR008602">
    <property type="entry name" value="Duffy-antigen-binding"/>
</dbReference>
<feature type="domain" description="Duffy-antigen binding" evidence="5">
    <location>
        <begin position="26"/>
        <end position="71"/>
    </location>
</feature>
<feature type="region of interest" description="Disordered" evidence="2">
    <location>
        <begin position="484"/>
        <end position="505"/>
    </location>
</feature>
<sequence>MILHLLLVSPDCYSNRGKNPLQNGDTSPQNSDKRQTWWEENGPHIWKGMICALTYKESDEKGTQQITQNEEVKKALLDTNNKPQNSQYQYQTAKLDENSVTDGPKSTSPNSQPPTLKDFVLRPTYFRYLEEWGETFCRERAKRLAQIKHECMDGDTQKYSGDGEACNEMLPKNDGTVHSLEGPSCAISCSSYRKWIDIKKTQYEKQKGIYKEQKEKCKEENDSAQKNNDDNGFCGTVTTSTTAGDFLENLGPCSKNENGVGKTDFDKETETFQHAKDCKPCSKFKVECNGNGKCSGGGTKVKCNGKDSIDAKEIAKMRTSTQEVTMLVSDDNKKGFEDGDLQEACGSANIFKGIRKDQWKCGTVCGVDICEQTNVNKKQNDKEYIQIRALMRHKWIKEKEKEWKNIKKRFNEQYKNKEQDDYNVKTILEELLSQIAVVNDQDNVIKLSTFDNSCGCSANTSSTNSNEKDAIDCMLNKLGEKANKCKDDHKPSDETHPNCDENLTPLVEDEDDTLHEEIEVKAPNICPQEEKKEQQDEEEKCDEKEEEKEKKEKEEDDANKNSEQPSLPSKEQDTKGKSKDELPRPQPQPPPQADEPFDSTILHTTIPFGVALALGSIAFLFLKKKNTTPPRGPFTGLINTPPKSDL</sequence>
<evidence type="ECO:0000313" key="9">
    <source>
        <dbReference type="Proteomes" id="UP000054566"/>
    </source>
</evidence>
<feature type="region of interest" description="Disordered" evidence="2">
    <location>
        <begin position="96"/>
        <end position="116"/>
    </location>
</feature>
<feature type="compositionally biased region" description="Polar residues" evidence="2">
    <location>
        <begin position="16"/>
        <end position="30"/>
    </location>
</feature>
<accession>A0A0L0CXB8</accession>
<dbReference type="InterPro" id="IPR041480">
    <property type="entry name" value="CIDR1_gamma"/>
</dbReference>
<dbReference type="EMBL" id="GG664299">
    <property type="protein sequence ID" value="KNC36887.1"/>
    <property type="molecule type" value="Genomic_DNA"/>
</dbReference>
<feature type="compositionally biased region" description="Basic and acidic residues" evidence="2">
    <location>
        <begin position="570"/>
        <end position="583"/>
    </location>
</feature>
<feature type="compositionally biased region" description="Polar residues" evidence="2">
    <location>
        <begin position="96"/>
        <end position="114"/>
    </location>
</feature>
<feature type="compositionally biased region" description="Polar residues" evidence="2">
    <location>
        <begin position="637"/>
        <end position="646"/>
    </location>
</feature>